<gene>
    <name evidence="3" type="ORF">RN001_009301</name>
</gene>
<accession>A0AAN7SPV4</accession>
<dbReference type="PANTHER" id="PTHR22736:SF2">
    <property type="entry name" value="COILED-COIL DOMAIN-CONTAINING PROTEIN 66"/>
    <property type="match status" value="1"/>
</dbReference>
<dbReference type="GO" id="GO:0008017">
    <property type="term" value="F:microtubule binding"/>
    <property type="evidence" value="ECO:0007669"/>
    <property type="project" value="TreeGrafter"/>
</dbReference>
<dbReference type="GO" id="GO:0005929">
    <property type="term" value="C:cilium"/>
    <property type="evidence" value="ECO:0007669"/>
    <property type="project" value="TreeGrafter"/>
</dbReference>
<evidence type="ECO:0000259" key="2">
    <source>
        <dbReference type="Pfam" id="PF15236"/>
    </source>
</evidence>
<feature type="region of interest" description="Disordered" evidence="1">
    <location>
        <begin position="53"/>
        <end position="96"/>
    </location>
</feature>
<organism evidence="3 4">
    <name type="scientific">Aquatica leii</name>
    <dbReference type="NCBI Taxonomy" id="1421715"/>
    <lineage>
        <taxon>Eukaryota</taxon>
        <taxon>Metazoa</taxon>
        <taxon>Ecdysozoa</taxon>
        <taxon>Arthropoda</taxon>
        <taxon>Hexapoda</taxon>
        <taxon>Insecta</taxon>
        <taxon>Pterygota</taxon>
        <taxon>Neoptera</taxon>
        <taxon>Endopterygota</taxon>
        <taxon>Coleoptera</taxon>
        <taxon>Polyphaga</taxon>
        <taxon>Elateriformia</taxon>
        <taxon>Elateroidea</taxon>
        <taxon>Lampyridae</taxon>
        <taxon>Luciolinae</taxon>
        <taxon>Aquatica</taxon>
    </lineage>
</organism>
<evidence type="ECO:0000313" key="4">
    <source>
        <dbReference type="Proteomes" id="UP001353858"/>
    </source>
</evidence>
<feature type="compositionally biased region" description="Polar residues" evidence="1">
    <location>
        <begin position="464"/>
        <end position="485"/>
    </location>
</feature>
<evidence type="ECO:0000256" key="1">
    <source>
        <dbReference type="SAM" id="MobiDB-lite"/>
    </source>
</evidence>
<name>A0AAN7SPV4_9COLE</name>
<evidence type="ECO:0000313" key="3">
    <source>
        <dbReference type="EMBL" id="KAK4876795.1"/>
    </source>
</evidence>
<protein>
    <recommendedName>
        <fullName evidence="2">CCDC66 domain-containing protein</fullName>
    </recommendedName>
</protein>
<feature type="compositionally biased region" description="Basic and acidic residues" evidence="1">
    <location>
        <begin position="209"/>
        <end position="238"/>
    </location>
</feature>
<dbReference type="AlphaFoldDB" id="A0AAN7SPV4"/>
<feature type="compositionally biased region" description="Polar residues" evidence="1">
    <location>
        <begin position="576"/>
        <end position="590"/>
    </location>
</feature>
<feature type="domain" description="CCDC66" evidence="2">
    <location>
        <begin position="173"/>
        <end position="309"/>
    </location>
</feature>
<proteinExistence type="predicted"/>
<dbReference type="GO" id="GO:0005874">
    <property type="term" value="C:microtubule"/>
    <property type="evidence" value="ECO:0007669"/>
    <property type="project" value="TreeGrafter"/>
</dbReference>
<comment type="caution">
    <text evidence="3">The sequence shown here is derived from an EMBL/GenBank/DDBJ whole genome shotgun (WGS) entry which is preliminary data.</text>
</comment>
<keyword evidence="4" id="KW-1185">Reference proteome</keyword>
<dbReference type="Pfam" id="PF15236">
    <property type="entry name" value="CCDC66"/>
    <property type="match status" value="1"/>
</dbReference>
<dbReference type="GO" id="GO:0060271">
    <property type="term" value="P:cilium assembly"/>
    <property type="evidence" value="ECO:0007669"/>
    <property type="project" value="TreeGrafter"/>
</dbReference>
<feature type="region of interest" description="Disordered" evidence="1">
    <location>
        <begin position="448"/>
        <end position="591"/>
    </location>
</feature>
<reference evidence="4" key="1">
    <citation type="submission" date="2023-01" db="EMBL/GenBank/DDBJ databases">
        <title>Key to firefly adult light organ development and bioluminescence: homeobox transcription factors regulate luciferase expression and transportation to peroxisome.</title>
        <authorList>
            <person name="Fu X."/>
        </authorList>
    </citation>
    <scope>NUCLEOTIDE SEQUENCE [LARGE SCALE GENOMIC DNA]</scope>
</reference>
<feature type="compositionally biased region" description="Polar residues" evidence="1">
    <location>
        <begin position="184"/>
        <end position="203"/>
    </location>
</feature>
<feature type="region of interest" description="Disordered" evidence="1">
    <location>
        <begin position="164"/>
        <end position="238"/>
    </location>
</feature>
<dbReference type="InterPro" id="IPR040467">
    <property type="entry name" value="CCDC66_dom"/>
</dbReference>
<dbReference type="Proteomes" id="UP001353858">
    <property type="component" value="Unassembled WGS sequence"/>
</dbReference>
<dbReference type="PANTHER" id="PTHR22736">
    <property type="entry name" value="COILED-COIL DOMAIN-CONTAINING PROTEIN 66"/>
    <property type="match status" value="1"/>
</dbReference>
<feature type="compositionally biased region" description="Basic residues" evidence="1">
    <location>
        <begin position="558"/>
        <end position="567"/>
    </location>
</feature>
<sequence length="734" mass="85469">MVYNLPRSPPSPRAKFPSIPLRYTHRKPPKLFSRTRNITKLDTASSNTFIRREGFGSRRQSLPPIANKNDIQASNSNDRYDKELGGETSGYGSDNHTPEYFQHTWNQNLGYESSSSARDDRAKWGDRGVGVGRFWDPHDVKYNAEMNDTPGWVKRGLQGDTELIVSNTSPSESPEQQDFVDQRPYTSSSVSQTRTYIRGQNNPIDPLELAERERKRQLARAHQEAIKQQLEERENKRRLERERRIREEREEELRIEREQELERKRREHENRIFIEKQERERKRKEALEEAIQLAEKEAQEQKRKQKMLKQINLNINENVVEKEKVISPRPIAECTNINKAQNNLVYINDGTIIEEEVQSDDVVKISNKIFNNNTTTSRKETNINRNRAITPIEETQPITVAPQTQAASVVQDNVMVMQNPFEGYQMPFAILMPTFAQVPTTPIPITASVPASTADGPRPRTKNRVLTPTQYRSRQLCDSSTQTDCEPNDKSQEEQKEIKCVREKLSNLEVNDEERSRKDSKSRSTEPTHGNHSSRPKWGANRPPTRYLKQSEKDPFYQRKKSKKNRQIKVYDDKNNNYSPHSSDDSQICSPKSYRSKGYIEKRRTRAMWQKNGQVFARNVRVYQTEIVPLETHKDQIYYKKSECIKCCCDCRSQHHKYTDEFKVVDILKIEHTPREDLQYQNTDDCLPNCPNSTIDNEVLEKLNSLHNGLLMKQEMWPNSPCTPSTPSRTTEIS</sequence>
<dbReference type="InterPro" id="IPR039183">
    <property type="entry name" value="CCD66"/>
</dbReference>
<feature type="compositionally biased region" description="Basic and acidic residues" evidence="1">
    <location>
        <begin position="487"/>
        <end position="506"/>
    </location>
</feature>
<feature type="region of interest" description="Disordered" evidence="1">
    <location>
        <begin position="1"/>
        <end position="20"/>
    </location>
</feature>
<feature type="compositionally biased region" description="Basic and acidic residues" evidence="1">
    <location>
        <begin position="513"/>
        <end position="526"/>
    </location>
</feature>
<feature type="compositionally biased region" description="Polar residues" evidence="1">
    <location>
        <begin position="164"/>
        <end position="176"/>
    </location>
</feature>
<dbReference type="EMBL" id="JARPUR010000004">
    <property type="protein sequence ID" value="KAK4876795.1"/>
    <property type="molecule type" value="Genomic_DNA"/>
</dbReference>